<dbReference type="OrthoDB" id="8048545at2759"/>
<evidence type="ECO:0000313" key="3">
    <source>
        <dbReference type="Proteomes" id="UP000326396"/>
    </source>
</evidence>
<name>A0A5N6N170_9ASTR</name>
<evidence type="ECO:0000313" key="2">
    <source>
        <dbReference type="EMBL" id="KAD4180338.1"/>
    </source>
</evidence>
<dbReference type="InterPro" id="IPR013103">
    <property type="entry name" value="RVT_2"/>
</dbReference>
<dbReference type="EMBL" id="SZYD01000014">
    <property type="protein sequence ID" value="KAD4180338.1"/>
    <property type="molecule type" value="Genomic_DNA"/>
</dbReference>
<dbReference type="Proteomes" id="UP000326396">
    <property type="component" value="Linkage Group LG4"/>
</dbReference>
<gene>
    <name evidence="2" type="ORF">E3N88_28929</name>
</gene>
<reference evidence="2 3" key="1">
    <citation type="submission" date="2019-05" db="EMBL/GenBank/DDBJ databases">
        <title>Mikania micrantha, genome provides insights into the molecular mechanism of rapid growth.</title>
        <authorList>
            <person name="Liu B."/>
        </authorList>
    </citation>
    <scope>NUCLEOTIDE SEQUENCE [LARGE SCALE GENOMIC DNA]</scope>
    <source>
        <strain evidence="2">NLD-2019</strain>
        <tissue evidence="2">Leaf</tissue>
    </source>
</reference>
<keyword evidence="3" id="KW-1185">Reference proteome</keyword>
<dbReference type="AlphaFoldDB" id="A0A5N6N170"/>
<dbReference type="Pfam" id="PF07727">
    <property type="entry name" value="RVT_2"/>
    <property type="match status" value="1"/>
</dbReference>
<sequence>MHDELNQFDQLKVWELVPLPDSKKALGTRWVFRNKQDDSGDIVRNKGRHVVQGFRQVEGFDYDEVYAPVARLEAIRLFLAYASYMGFTVYQMDVKTSFLYGKAPQAWYATLTENLLSHGYTLGTIDQTLFRKSMVVEVARC</sequence>
<feature type="domain" description="Reverse transcriptase Ty1/copia-type" evidence="1">
    <location>
        <begin position="12"/>
        <end position="101"/>
    </location>
</feature>
<proteinExistence type="predicted"/>
<evidence type="ECO:0000259" key="1">
    <source>
        <dbReference type="Pfam" id="PF07727"/>
    </source>
</evidence>
<accession>A0A5N6N170</accession>
<protein>
    <recommendedName>
        <fullName evidence="1">Reverse transcriptase Ty1/copia-type domain-containing protein</fullName>
    </recommendedName>
</protein>
<comment type="caution">
    <text evidence="2">The sequence shown here is derived from an EMBL/GenBank/DDBJ whole genome shotgun (WGS) entry which is preliminary data.</text>
</comment>
<organism evidence="2 3">
    <name type="scientific">Mikania micrantha</name>
    <name type="common">bitter vine</name>
    <dbReference type="NCBI Taxonomy" id="192012"/>
    <lineage>
        <taxon>Eukaryota</taxon>
        <taxon>Viridiplantae</taxon>
        <taxon>Streptophyta</taxon>
        <taxon>Embryophyta</taxon>
        <taxon>Tracheophyta</taxon>
        <taxon>Spermatophyta</taxon>
        <taxon>Magnoliopsida</taxon>
        <taxon>eudicotyledons</taxon>
        <taxon>Gunneridae</taxon>
        <taxon>Pentapetalae</taxon>
        <taxon>asterids</taxon>
        <taxon>campanulids</taxon>
        <taxon>Asterales</taxon>
        <taxon>Asteraceae</taxon>
        <taxon>Asteroideae</taxon>
        <taxon>Heliantheae alliance</taxon>
        <taxon>Eupatorieae</taxon>
        <taxon>Mikania</taxon>
    </lineage>
</organism>